<dbReference type="Proteomes" id="UP001058074">
    <property type="component" value="Unassembled WGS sequence"/>
</dbReference>
<reference evidence="1" key="1">
    <citation type="journal article" date="2025" name="Int. J. Syst. Evol. Microbiol.">
        <title>Inconstantimicrobium mannanitabidum sp. nov., a novel member of the family Clostridiaceae isolated from anoxic soil under the treatment of reductive soil disinfestation.</title>
        <authorList>
            <person name="Ueki A."/>
            <person name="Tonouchi A."/>
            <person name="Honma S."/>
            <person name="Kaku N."/>
            <person name="Ueki K."/>
        </authorList>
    </citation>
    <scope>NUCLEOTIDE SEQUENCE</scope>
    <source>
        <strain evidence="1">TW13</strain>
    </source>
</reference>
<sequence length="279" mass="32831">MTSKEKELKEKLTKIKNNNYILDGEESYFKLALEMMENIGSTDPELRDELIYGILFNWIIENKLVQEQLKELLSISLDKAHVFYKLGDNGEDSVFTRTFSVLIVALIIYKHNQEAFLSEEELHDVKDKLVEYMLKEQDIRGYVEVKGWAHSAAHTSDALDELAQCDCFNKEDLLDILNSIKIKACTGYYVYIDEESERMVNAIENSFKRKLLSESEIKEWLNGFTIKNAEYNYMQGFHSKVNIKDFLRSLYFRLLEQEEYKSIVEEIKNILNSKTFNRY</sequence>
<name>A0ACB5RGA6_9CLOT</name>
<evidence type="ECO:0000313" key="2">
    <source>
        <dbReference type="Proteomes" id="UP001058074"/>
    </source>
</evidence>
<protein>
    <submittedName>
        <fullName evidence="1">Membrane protein</fullName>
    </submittedName>
</protein>
<dbReference type="EMBL" id="BROD01000001">
    <property type="protein sequence ID" value="GKX68129.1"/>
    <property type="molecule type" value="Genomic_DNA"/>
</dbReference>
<organism evidence="1 2">
    <name type="scientific">Inconstantimicrobium mannanitabidum</name>
    <dbReference type="NCBI Taxonomy" id="1604901"/>
    <lineage>
        <taxon>Bacteria</taxon>
        <taxon>Bacillati</taxon>
        <taxon>Bacillota</taxon>
        <taxon>Clostridia</taxon>
        <taxon>Eubacteriales</taxon>
        <taxon>Clostridiaceae</taxon>
        <taxon>Inconstantimicrobium</taxon>
    </lineage>
</organism>
<proteinExistence type="predicted"/>
<gene>
    <name evidence="1" type="ORF">rsdtw13_33870</name>
</gene>
<comment type="caution">
    <text evidence="1">The sequence shown here is derived from an EMBL/GenBank/DDBJ whole genome shotgun (WGS) entry which is preliminary data.</text>
</comment>
<accession>A0ACB5RGA6</accession>
<evidence type="ECO:0000313" key="1">
    <source>
        <dbReference type="EMBL" id="GKX68129.1"/>
    </source>
</evidence>
<keyword evidence="2" id="KW-1185">Reference proteome</keyword>